<dbReference type="PATRIC" id="fig|280871.6.peg.5807"/>
<dbReference type="RefSeq" id="WP_043988224.1">
    <property type="nucleotide sequence ID" value="NZ_JXST01000065.1"/>
</dbReference>
<evidence type="ECO:0000313" key="3">
    <source>
        <dbReference type="Proteomes" id="UP000032221"/>
    </source>
</evidence>
<gene>
    <name evidence="2" type="ORF">TL10_27985</name>
</gene>
<reference evidence="2 3" key="1">
    <citation type="submission" date="2015-01" db="EMBL/GenBank/DDBJ databases">
        <title>Genome sequence of Mycobacterium llatzerense and Mycobacterium immunogenum recovered from brain abscess.</title>
        <authorList>
            <person name="Greninger A.L."/>
            <person name="Langelier C."/>
            <person name="Cunningham G."/>
            <person name="Chiu C.Y."/>
            <person name="Miller S."/>
        </authorList>
    </citation>
    <scope>NUCLEOTIDE SEQUENCE [LARGE SCALE GENOMIC DNA]</scope>
    <source>
        <strain evidence="2 3">CLUC14</strain>
    </source>
</reference>
<dbReference type="STRING" id="280871.TL10_27985"/>
<dbReference type="AlphaFoldDB" id="A0A0D1LCV6"/>
<organism evidence="2 3">
    <name type="scientific">Mycolicibacterium llatzerense</name>
    <dbReference type="NCBI Taxonomy" id="280871"/>
    <lineage>
        <taxon>Bacteria</taxon>
        <taxon>Bacillati</taxon>
        <taxon>Actinomycetota</taxon>
        <taxon>Actinomycetes</taxon>
        <taxon>Mycobacteriales</taxon>
        <taxon>Mycobacteriaceae</taxon>
        <taxon>Mycolicibacterium</taxon>
    </lineage>
</organism>
<proteinExistence type="predicted"/>
<keyword evidence="1" id="KW-0732">Signal</keyword>
<feature type="chain" id="PRO_5038704360" description="Chitin-binding type-2 domain-containing protein" evidence="1">
    <location>
        <begin position="24"/>
        <end position="99"/>
    </location>
</feature>
<dbReference type="Proteomes" id="UP000032221">
    <property type="component" value="Unassembled WGS sequence"/>
</dbReference>
<dbReference type="OrthoDB" id="4629142at2"/>
<evidence type="ECO:0000256" key="1">
    <source>
        <dbReference type="SAM" id="SignalP"/>
    </source>
</evidence>
<evidence type="ECO:0008006" key="4">
    <source>
        <dbReference type="Google" id="ProtNLM"/>
    </source>
</evidence>
<evidence type="ECO:0000313" key="2">
    <source>
        <dbReference type="EMBL" id="KIU13786.1"/>
    </source>
</evidence>
<protein>
    <recommendedName>
        <fullName evidence="4">Chitin-binding type-2 domain-containing protein</fullName>
    </recommendedName>
</protein>
<comment type="caution">
    <text evidence="2">The sequence shown here is derived from an EMBL/GenBank/DDBJ whole genome shotgun (WGS) entry which is preliminary data.</text>
</comment>
<sequence>MHKSLQRAAIIAAAALAPMAITAAVAPAVSHADCDNGTWWDPVQNRCQAPLVQNCPGGWWDPNINSCRPPVSTTPLDCRDGAWWDPINNICRPPVLPPQ</sequence>
<keyword evidence="3" id="KW-1185">Reference proteome</keyword>
<dbReference type="EMBL" id="JXST01000065">
    <property type="protein sequence ID" value="KIU13786.1"/>
    <property type="molecule type" value="Genomic_DNA"/>
</dbReference>
<accession>A0A0D1LCV6</accession>
<feature type="signal peptide" evidence="1">
    <location>
        <begin position="1"/>
        <end position="23"/>
    </location>
</feature>
<name>A0A0D1LCV6_9MYCO</name>